<feature type="domain" description="Cyclin N-terminal" evidence="6">
    <location>
        <begin position="327"/>
        <end position="414"/>
    </location>
</feature>
<dbReference type="Gene3D" id="1.10.472.10">
    <property type="entry name" value="Cyclin-like"/>
    <property type="match status" value="1"/>
</dbReference>
<dbReference type="InterPro" id="IPR036915">
    <property type="entry name" value="Cyclin-like_sf"/>
</dbReference>
<gene>
    <name evidence="7" type="primary">cables1</name>
</gene>
<dbReference type="PIRSF" id="PIRSF025798">
    <property type="entry name" value="Cables"/>
    <property type="match status" value="1"/>
</dbReference>
<dbReference type="InterPro" id="IPR006671">
    <property type="entry name" value="Cyclin_N"/>
</dbReference>
<name>A0A8C5HL42_GOUWI</name>
<dbReference type="InterPro" id="IPR012388">
    <property type="entry name" value="CABLES1/2"/>
</dbReference>
<keyword evidence="8" id="KW-1185">Reference proteome</keyword>
<dbReference type="GO" id="GO:0007399">
    <property type="term" value="P:nervous system development"/>
    <property type="evidence" value="ECO:0007669"/>
    <property type="project" value="TreeGrafter"/>
</dbReference>
<evidence type="ECO:0000256" key="4">
    <source>
        <dbReference type="ARBA" id="ARBA00023306"/>
    </source>
</evidence>
<dbReference type="SUPFAM" id="SSF47954">
    <property type="entry name" value="Cyclin-like"/>
    <property type="match status" value="1"/>
</dbReference>
<evidence type="ECO:0000256" key="3">
    <source>
        <dbReference type="ARBA" id="ARBA00022618"/>
    </source>
</evidence>
<sequence>MDPRRRQAALSFLCNISLDGRPVGPPGDTETPGSMPATCPGSLAQEPDLDLDPDPFPFPAALSSGSARGRLQTFTQGMVPPSYFVCVAGCECVLLNSVCLLFLRRRLISQRSSLETLEDIEENAPLRRCRTLSGSPRPKSFKKIHFIKNMRQHDTRNGRELKVEGGRQRHPSGGVSAKEMVVGLEGVELGADGKTVSYTQFLYPTNVLSARRNTIDSTASFSQCRNSSHRSLSLGRANSTQSSLDTGNDVLEFREYDPNLLDDPQWPCGKHKRVLIFPSYMTTVIEYVKPSDLKKDMNETFKEKFPHIRLTLSKIRSLKREIRKLSQEECNYEEITTAMAFVYFEKLVLQGKLHKHNRKLCAGACLLLAAKIGGDLKKHEVKLLIDKLEEKFRVNRRELIAFEFPVLVALEFNLQLSEQEVMPHYRRLLQTC</sequence>
<dbReference type="GO" id="GO:0051726">
    <property type="term" value="P:regulation of cell cycle"/>
    <property type="evidence" value="ECO:0007669"/>
    <property type="project" value="InterPro"/>
</dbReference>
<feature type="region of interest" description="Disordered" evidence="5">
    <location>
        <begin position="19"/>
        <end position="46"/>
    </location>
</feature>
<reference evidence="7" key="1">
    <citation type="submission" date="2020-06" db="EMBL/GenBank/DDBJ databases">
        <authorList>
            <consortium name="Wellcome Sanger Institute Data Sharing"/>
        </authorList>
    </citation>
    <scope>NUCLEOTIDE SEQUENCE [LARGE SCALE GENOMIC DNA]</scope>
</reference>
<dbReference type="AlphaFoldDB" id="A0A8C5HL42"/>
<keyword evidence="2" id="KW-0597">Phosphoprotein</keyword>
<keyword evidence="4" id="KW-0131">Cell cycle</keyword>
<protein>
    <recommendedName>
        <fullName evidence="6">Cyclin N-terminal domain-containing protein</fullName>
    </recommendedName>
</protein>
<evidence type="ECO:0000256" key="2">
    <source>
        <dbReference type="ARBA" id="ARBA00022553"/>
    </source>
</evidence>
<reference evidence="7" key="3">
    <citation type="submission" date="2025-09" db="UniProtKB">
        <authorList>
            <consortium name="Ensembl"/>
        </authorList>
    </citation>
    <scope>IDENTIFICATION</scope>
</reference>
<keyword evidence="3" id="KW-0132">Cell division</keyword>
<evidence type="ECO:0000256" key="1">
    <source>
        <dbReference type="ARBA" id="ARBA00008742"/>
    </source>
</evidence>
<accession>A0A8C5HL42</accession>
<dbReference type="Ensembl" id="ENSGWIT00000051147.1">
    <property type="protein sequence ID" value="ENSGWIP00000047266.1"/>
    <property type="gene ID" value="ENSGWIG00000023265.1"/>
</dbReference>
<dbReference type="FunFam" id="1.10.472.10:FF:000020">
    <property type="entry name" value="CDK5 and ABL1 enzyme substrate 1"/>
    <property type="match status" value="1"/>
</dbReference>
<dbReference type="GO" id="GO:0005829">
    <property type="term" value="C:cytosol"/>
    <property type="evidence" value="ECO:0007669"/>
    <property type="project" value="UniProtKB-ARBA"/>
</dbReference>
<evidence type="ECO:0000256" key="5">
    <source>
        <dbReference type="SAM" id="MobiDB-lite"/>
    </source>
</evidence>
<reference evidence="7" key="2">
    <citation type="submission" date="2025-08" db="UniProtKB">
        <authorList>
            <consortium name="Ensembl"/>
        </authorList>
    </citation>
    <scope>IDENTIFICATION</scope>
</reference>
<evidence type="ECO:0000313" key="7">
    <source>
        <dbReference type="Ensembl" id="ENSGWIP00000047266.1"/>
    </source>
</evidence>
<proteinExistence type="inferred from homology"/>
<dbReference type="Pfam" id="PF00134">
    <property type="entry name" value="Cyclin_N"/>
    <property type="match status" value="1"/>
</dbReference>
<dbReference type="PANTHER" id="PTHR22896:SF1">
    <property type="entry name" value="CDK5 AND ABL1 ENZYME SUBSTRATE 1"/>
    <property type="match status" value="1"/>
</dbReference>
<comment type="similarity">
    <text evidence="1">Belongs to the cyclin family.</text>
</comment>
<organism evidence="7 8">
    <name type="scientific">Gouania willdenowi</name>
    <name type="common">Blunt-snouted clingfish</name>
    <name type="synonym">Lepadogaster willdenowi</name>
    <dbReference type="NCBI Taxonomy" id="441366"/>
    <lineage>
        <taxon>Eukaryota</taxon>
        <taxon>Metazoa</taxon>
        <taxon>Chordata</taxon>
        <taxon>Craniata</taxon>
        <taxon>Vertebrata</taxon>
        <taxon>Euteleostomi</taxon>
        <taxon>Actinopterygii</taxon>
        <taxon>Neopterygii</taxon>
        <taxon>Teleostei</taxon>
        <taxon>Neoteleostei</taxon>
        <taxon>Acanthomorphata</taxon>
        <taxon>Ovalentaria</taxon>
        <taxon>Blenniimorphae</taxon>
        <taxon>Blenniiformes</taxon>
        <taxon>Gobiesocoidei</taxon>
        <taxon>Gobiesocidae</taxon>
        <taxon>Gobiesocinae</taxon>
        <taxon>Gouania</taxon>
    </lineage>
</organism>
<dbReference type="PANTHER" id="PTHR22896">
    <property type="entry name" value="CDK5 AND ABL1 ENZYME SUBSTRATE 1"/>
    <property type="match status" value="1"/>
</dbReference>
<evidence type="ECO:0000259" key="6">
    <source>
        <dbReference type="Pfam" id="PF00134"/>
    </source>
</evidence>
<evidence type="ECO:0000313" key="8">
    <source>
        <dbReference type="Proteomes" id="UP000694680"/>
    </source>
</evidence>
<dbReference type="Proteomes" id="UP000694680">
    <property type="component" value="Chromosome 17"/>
</dbReference>
<dbReference type="GO" id="GO:0051301">
    <property type="term" value="P:cell division"/>
    <property type="evidence" value="ECO:0007669"/>
    <property type="project" value="UniProtKB-KW"/>
</dbReference>